<dbReference type="Gene3D" id="3.20.20.100">
    <property type="entry name" value="NADP-dependent oxidoreductase domain"/>
    <property type="match status" value="1"/>
</dbReference>
<dbReference type="EMBL" id="LPUX01000061">
    <property type="protein sequence ID" value="OAP38512.1"/>
    <property type="molecule type" value="Genomic_DNA"/>
</dbReference>
<dbReference type="CDD" id="cd19079">
    <property type="entry name" value="AKR_EcYajO-like"/>
    <property type="match status" value="1"/>
</dbReference>
<sequence>MQYVRLGATGLKVSRLALGCMSFGEPERGNHQWTLAEAEARPLFHQALDAGINFLDTANVYSDGTSEEIVGKLLKEHGRRDEIVLATKVFGRMNASPNGAGLSRKAILSEVDNSLRRLGTDYIDLYQTHFWDSETPIEETLEALNDVVKAGKVRYIGASNMYAWQFATAIQISKRNNWAAFASMQLHLNLIYREEEREMLPLCRAEGIGVMTFSPLARGILTKGSGSQSKRAETDNVTGRFYEKAAAADRVVVDEVAKIAVERGLPQAQIALAWVLQKQGVTCPIIGATKPSHLQDAVGSLAVKLTDDEIQRLEAPYVPHDVVGLM</sequence>
<dbReference type="RefSeq" id="WP_064243045.1">
    <property type="nucleotide sequence ID" value="NZ_LPUX01000061.1"/>
</dbReference>
<dbReference type="PANTHER" id="PTHR43364">
    <property type="entry name" value="NADH-SPECIFIC METHYLGLYOXAL REDUCTASE-RELATED"/>
    <property type="match status" value="1"/>
</dbReference>
<dbReference type="InterPro" id="IPR023210">
    <property type="entry name" value="NADP_OxRdtase_dom"/>
</dbReference>
<dbReference type="GO" id="GO:0005829">
    <property type="term" value="C:cytosol"/>
    <property type="evidence" value="ECO:0007669"/>
    <property type="project" value="UniProtKB-ARBA"/>
</dbReference>
<proteinExistence type="predicted"/>
<dbReference type="InterPro" id="IPR036812">
    <property type="entry name" value="NAD(P)_OxRdtase_dom_sf"/>
</dbReference>
<accession>A0A178XUR3</accession>
<evidence type="ECO:0000313" key="3">
    <source>
        <dbReference type="EMBL" id="OAP38512.1"/>
    </source>
</evidence>
<name>A0A178XUR3_9HYPH</name>
<reference evidence="3 4" key="1">
    <citation type="journal article" date="2016" name="Int. J. Syst. Evol. Microbiol.">
        <title>Ensifer glycinis sp. nov., an novel rhizobial species associated with Glycine spp.</title>
        <authorList>
            <person name="Yan H."/>
            <person name="Yan J."/>
            <person name="Sui X.H."/>
            <person name="Wang E.T."/>
            <person name="Chen W.X."/>
            <person name="Zhang X.X."/>
            <person name="Chen W.F."/>
        </authorList>
    </citation>
    <scope>NUCLEOTIDE SEQUENCE [LARGE SCALE GENOMIC DNA]</scope>
    <source>
        <strain evidence="3 4">CCBAU 23380</strain>
    </source>
</reference>
<gene>
    <name evidence="3" type="ORF">AU381_23420</name>
</gene>
<feature type="domain" description="NADP-dependent oxidoreductase" evidence="2">
    <location>
        <begin position="16"/>
        <end position="315"/>
    </location>
</feature>
<dbReference type="SUPFAM" id="SSF51430">
    <property type="entry name" value="NAD(P)-linked oxidoreductase"/>
    <property type="match status" value="1"/>
</dbReference>
<dbReference type="PANTHER" id="PTHR43364:SF4">
    <property type="entry name" value="NAD(P)-LINKED OXIDOREDUCTASE SUPERFAMILY PROTEIN"/>
    <property type="match status" value="1"/>
</dbReference>
<dbReference type="GO" id="GO:0016491">
    <property type="term" value="F:oxidoreductase activity"/>
    <property type="evidence" value="ECO:0007669"/>
    <property type="project" value="UniProtKB-KW"/>
</dbReference>
<comment type="caution">
    <text evidence="3">The sequence shown here is derived from an EMBL/GenBank/DDBJ whole genome shotgun (WGS) entry which is preliminary data.</text>
</comment>
<dbReference type="InterPro" id="IPR020471">
    <property type="entry name" value="AKR"/>
</dbReference>
<evidence type="ECO:0000259" key="2">
    <source>
        <dbReference type="Pfam" id="PF00248"/>
    </source>
</evidence>
<dbReference type="Pfam" id="PF00248">
    <property type="entry name" value="Aldo_ket_red"/>
    <property type="match status" value="1"/>
</dbReference>
<dbReference type="FunFam" id="3.20.20.100:FF:000004">
    <property type="entry name" value="Oxidoreductase, aldo/keto reductase"/>
    <property type="match status" value="1"/>
</dbReference>
<evidence type="ECO:0000256" key="1">
    <source>
        <dbReference type="ARBA" id="ARBA00023002"/>
    </source>
</evidence>
<dbReference type="PRINTS" id="PR00069">
    <property type="entry name" value="ALDKETRDTASE"/>
</dbReference>
<organism evidence="3 4">
    <name type="scientific">Sinorhizobium glycinis</name>
    <dbReference type="NCBI Taxonomy" id="1472378"/>
    <lineage>
        <taxon>Bacteria</taxon>
        <taxon>Pseudomonadati</taxon>
        <taxon>Pseudomonadota</taxon>
        <taxon>Alphaproteobacteria</taxon>
        <taxon>Hyphomicrobiales</taxon>
        <taxon>Rhizobiaceae</taxon>
        <taxon>Sinorhizobium/Ensifer group</taxon>
        <taxon>Sinorhizobium</taxon>
    </lineage>
</organism>
<dbReference type="STRING" id="1472378.AU381_23420"/>
<keyword evidence="1" id="KW-0560">Oxidoreductase</keyword>
<dbReference type="Proteomes" id="UP000094025">
    <property type="component" value="Unassembled WGS sequence"/>
</dbReference>
<dbReference type="AlphaFoldDB" id="A0A178XUR3"/>
<dbReference type="InterPro" id="IPR050523">
    <property type="entry name" value="AKR_Detox_Biosynth"/>
</dbReference>
<dbReference type="OrthoDB" id="9803483at2"/>
<protein>
    <submittedName>
        <fullName evidence="3">Alcohol dehydrogenase</fullName>
    </submittedName>
</protein>
<keyword evidence="4" id="KW-1185">Reference proteome</keyword>
<evidence type="ECO:0000313" key="4">
    <source>
        <dbReference type="Proteomes" id="UP000094025"/>
    </source>
</evidence>